<geneLocation type="plasmid" evidence="1 2">
    <name>pCBJ</name>
</geneLocation>
<keyword evidence="1" id="KW-0614">Plasmid</keyword>
<organism evidence="1 2">
    <name type="scientific">Clostridium baratii str. Sullivan</name>
    <dbReference type="NCBI Taxonomy" id="1415775"/>
    <lineage>
        <taxon>Bacteria</taxon>
        <taxon>Bacillati</taxon>
        <taxon>Bacillota</taxon>
        <taxon>Clostridia</taxon>
        <taxon>Eubacteriales</taxon>
        <taxon>Clostridiaceae</taxon>
        <taxon>Clostridium</taxon>
    </lineage>
</organism>
<accession>A0A0A7G0M7</accession>
<dbReference type="HOGENOM" id="CLU_2205406_0_0_9"/>
<dbReference type="RefSeq" id="WP_040113888.1">
    <property type="nucleotide sequence ID" value="NZ_CP006906.1"/>
</dbReference>
<keyword evidence="2" id="KW-1185">Reference proteome</keyword>
<evidence type="ECO:0000313" key="1">
    <source>
        <dbReference type="EMBL" id="AIY85388.1"/>
    </source>
</evidence>
<evidence type="ECO:0000313" key="2">
    <source>
        <dbReference type="Proteomes" id="UP000030635"/>
    </source>
</evidence>
<gene>
    <name evidence="1" type="ORF">U729_3096</name>
</gene>
<protein>
    <submittedName>
        <fullName evidence="1">Uncharacterized protein</fullName>
    </submittedName>
</protein>
<sequence>MKVKDINIYNEWKEKNNDMYGSCVFRYVEKWADMMEEEISKGSKIHEIAGELSFKTNIDITGFMYGCAVSILAECWIYGEELRQWHNKEYNYDGDGTVNPAVLIINK</sequence>
<dbReference type="AlphaFoldDB" id="A0A0A7G0M7"/>
<proteinExistence type="predicted"/>
<reference evidence="1 2" key="1">
    <citation type="journal article" date="2015" name="Infect. Genet. Evol.">
        <title>Genomic sequences of six botulinum neurotoxin-producing strains representing three clostridial species illustrate the mobility and diversity of botulinum neurotoxin genes.</title>
        <authorList>
            <person name="Smith T.J."/>
            <person name="Hill K.K."/>
            <person name="Xie G."/>
            <person name="Foley B.T."/>
            <person name="Williamson C.H."/>
            <person name="Foster J.T."/>
            <person name="Johnson S.L."/>
            <person name="Chertkov O."/>
            <person name="Teshima H."/>
            <person name="Gibbons H.S."/>
            <person name="Johnsky L.A."/>
            <person name="Karavis M.A."/>
            <person name="Smith L.A."/>
        </authorList>
    </citation>
    <scope>NUCLEOTIDE SEQUENCE [LARGE SCALE GENOMIC DNA]</scope>
    <source>
        <strain evidence="1">Sullivan</strain>
        <plasmid evidence="2">Plasmid pCBJ</plasmid>
    </source>
</reference>
<dbReference type="Pfam" id="PF25186">
    <property type="entry name" value="Tad4"/>
    <property type="match status" value="1"/>
</dbReference>
<dbReference type="KEGG" id="cbv:U729_3096"/>
<dbReference type="OrthoDB" id="2078167at2"/>
<dbReference type="InterPro" id="IPR057385">
    <property type="entry name" value="Tad4-like"/>
</dbReference>
<dbReference type="EMBL" id="CP006906">
    <property type="protein sequence ID" value="AIY85388.1"/>
    <property type="molecule type" value="Genomic_DNA"/>
</dbReference>
<dbReference type="Proteomes" id="UP000030635">
    <property type="component" value="Plasmid pCBJ"/>
</dbReference>
<name>A0A0A7G0M7_9CLOT</name>